<dbReference type="EMBL" id="FNZZ01000001">
    <property type="protein sequence ID" value="SEK69476.1"/>
    <property type="molecule type" value="Genomic_DNA"/>
</dbReference>
<dbReference type="AlphaFoldDB" id="A0A1H7J4G4"/>
<protein>
    <submittedName>
        <fullName evidence="1">Uncharacterized protein</fullName>
    </submittedName>
</protein>
<proteinExistence type="predicted"/>
<dbReference type="Proteomes" id="UP000199214">
    <property type="component" value="Unassembled WGS sequence"/>
</dbReference>
<dbReference type="STRING" id="1855283.SAMN05216382_0937"/>
<name>A0A1H7J4G4_9SPHN</name>
<organism evidence="1 2">
    <name type="scientific">Sphingomonas palmae</name>
    <dbReference type="NCBI Taxonomy" id="1855283"/>
    <lineage>
        <taxon>Bacteria</taxon>
        <taxon>Pseudomonadati</taxon>
        <taxon>Pseudomonadota</taxon>
        <taxon>Alphaproteobacteria</taxon>
        <taxon>Sphingomonadales</taxon>
        <taxon>Sphingomonadaceae</taxon>
        <taxon>Sphingomonas</taxon>
    </lineage>
</organism>
<sequence length="148" mass="16274">MSVKRRMATALLTVWAVIAAAVPVSVVAQTIEAPPPPLLNLSPDRYPNPGPFLVFFDDAGLLPEGDEVLRRAVEVWQYGDNEAFLLCSRTRDGVPPRPTRHIAQVAARLREHGAKIVVTSEPEACSGVPLYRAQRTYDSVEIRGTYAH</sequence>
<accession>A0A1H7J4G4</accession>
<keyword evidence="2" id="KW-1185">Reference proteome</keyword>
<evidence type="ECO:0000313" key="1">
    <source>
        <dbReference type="EMBL" id="SEK69476.1"/>
    </source>
</evidence>
<gene>
    <name evidence="1" type="ORF">SAMN05216382_0937</name>
</gene>
<reference evidence="2" key="1">
    <citation type="submission" date="2016-10" db="EMBL/GenBank/DDBJ databases">
        <authorList>
            <person name="Varghese N."/>
            <person name="Submissions S."/>
        </authorList>
    </citation>
    <scope>NUCLEOTIDE SEQUENCE [LARGE SCALE GENOMIC DNA]</scope>
    <source>
        <strain evidence="2">JS21-1</strain>
    </source>
</reference>
<evidence type="ECO:0000313" key="2">
    <source>
        <dbReference type="Proteomes" id="UP000199214"/>
    </source>
</evidence>